<dbReference type="Proteomes" id="UP001642501">
    <property type="component" value="Unassembled WGS sequence"/>
</dbReference>
<organism evidence="8 9">
    <name type="scientific">Sporothrix epigloea</name>
    <dbReference type="NCBI Taxonomy" id="1892477"/>
    <lineage>
        <taxon>Eukaryota</taxon>
        <taxon>Fungi</taxon>
        <taxon>Dikarya</taxon>
        <taxon>Ascomycota</taxon>
        <taxon>Pezizomycotina</taxon>
        <taxon>Sordariomycetes</taxon>
        <taxon>Sordariomycetidae</taxon>
        <taxon>Ophiostomatales</taxon>
        <taxon>Ophiostomataceae</taxon>
        <taxon>Sporothrix</taxon>
    </lineage>
</organism>
<evidence type="ECO:0000256" key="5">
    <source>
        <dbReference type="ARBA" id="ARBA00023242"/>
    </source>
</evidence>
<gene>
    <name evidence="8" type="ORF">SEPCBS57363_000069</name>
</gene>
<dbReference type="Pfam" id="PF05460">
    <property type="entry name" value="ORC6"/>
    <property type="match status" value="1"/>
</dbReference>
<reference evidence="8 9" key="1">
    <citation type="submission" date="2024-01" db="EMBL/GenBank/DDBJ databases">
        <authorList>
            <person name="Allen C."/>
            <person name="Tagirdzhanova G."/>
        </authorList>
    </citation>
    <scope>NUCLEOTIDE SEQUENCE [LARGE SCALE GENOMIC DNA]</scope>
    <source>
        <strain evidence="8 9">CBS 573.63</strain>
    </source>
</reference>
<protein>
    <recommendedName>
        <fullName evidence="7">ORC6 first cyclin-like domain-containing protein</fullName>
    </recommendedName>
</protein>
<proteinExistence type="inferred from homology"/>
<sequence>MNRSAEPALRSLLPTHNGPFPPQLTELAGSLLAQSRHRASALKADEEIARSYACAHIACDRLKTSLNLPPIEPRPPIQPRLYKRLYTHLNTILQPTPGARLSTASRVEHGNSMRSPNPASTSSTPRRVAPEAAAMPSKTAVIPISRKPLVASSQFPPWVRPTVRYICHELGYSQLAPTIVAGLSAIHTEVAIEAKEKRNRPRNRDETGNALGDEANEDEDEEEDLQEWLDDSLTALVAALYLYCMSSWRENMVENGGTTPGAGSSGGQERQFQLDEKAILGAFEKVRGVVGARDDTDWDGWQDLHKRTFRDALVVVSKQQWLQSDWYGDIITLQPSTLGAGDNGQPTSDEGEERDGNGDGDGDEGDYSGVSIPTKAWPADSMNQSRWDFLSSSKQQEYNIWRAQMLDRIKRAEAVQQLPVAMDVE</sequence>
<keyword evidence="9" id="KW-1185">Reference proteome</keyword>
<evidence type="ECO:0000256" key="2">
    <source>
        <dbReference type="ARBA" id="ARBA00010840"/>
    </source>
</evidence>
<comment type="caution">
    <text evidence="8">The sequence shown here is derived from an EMBL/GenBank/DDBJ whole genome shotgun (WGS) entry which is preliminary data.</text>
</comment>
<feature type="region of interest" description="Disordered" evidence="6">
    <location>
        <begin position="196"/>
        <end position="226"/>
    </location>
</feature>
<evidence type="ECO:0000256" key="4">
    <source>
        <dbReference type="ARBA" id="ARBA00023125"/>
    </source>
</evidence>
<evidence type="ECO:0000259" key="7">
    <source>
        <dbReference type="Pfam" id="PF05460"/>
    </source>
</evidence>
<evidence type="ECO:0000256" key="1">
    <source>
        <dbReference type="ARBA" id="ARBA00004123"/>
    </source>
</evidence>
<feature type="compositionally biased region" description="Acidic residues" evidence="6">
    <location>
        <begin position="214"/>
        <end position="226"/>
    </location>
</feature>
<evidence type="ECO:0000313" key="8">
    <source>
        <dbReference type="EMBL" id="CAK7262480.1"/>
    </source>
</evidence>
<feature type="compositionally biased region" description="Polar residues" evidence="6">
    <location>
        <begin position="112"/>
        <end position="125"/>
    </location>
</feature>
<evidence type="ECO:0000256" key="3">
    <source>
        <dbReference type="ARBA" id="ARBA00022705"/>
    </source>
</evidence>
<comment type="similarity">
    <text evidence="2">Belongs to the ORC6 family.</text>
</comment>
<keyword evidence="4" id="KW-0238">DNA-binding</keyword>
<feature type="compositionally biased region" description="Acidic residues" evidence="6">
    <location>
        <begin position="349"/>
        <end position="366"/>
    </location>
</feature>
<accession>A0ABP0D5G1</accession>
<feature type="region of interest" description="Disordered" evidence="6">
    <location>
        <begin position="337"/>
        <end position="378"/>
    </location>
</feature>
<keyword evidence="3" id="KW-0235">DNA replication</keyword>
<dbReference type="InterPro" id="IPR008721">
    <property type="entry name" value="ORC6_cyclin_first"/>
</dbReference>
<evidence type="ECO:0000256" key="6">
    <source>
        <dbReference type="SAM" id="MobiDB-lite"/>
    </source>
</evidence>
<feature type="domain" description="ORC6 first cyclin-like" evidence="7">
    <location>
        <begin position="9"/>
        <end position="95"/>
    </location>
</feature>
<name>A0ABP0D5G1_9PEZI</name>
<feature type="region of interest" description="Disordered" evidence="6">
    <location>
        <begin position="107"/>
        <end position="135"/>
    </location>
</feature>
<feature type="region of interest" description="Disordered" evidence="6">
    <location>
        <begin position="1"/>
        <end position="20"/>
    </location>
</feature>
<comment type="subcellular location">
    <subcellularLocation>
        <location evidence="1">Nucleus</location>
    </subcellularLocation>
</comment>
<evidence type="ECO:0000313" key="9">
    <source>
        <dbReference type="Proteomes" id="UP001642501"/>
    </source>
</evidence>
<dbReference type="EMBL" id="CAWUOM010000001">
    <property type="protein sequence ID" value="CAK7262480.1"/>
    <property type="molecule type" value="Genomic_DNA"/>
</dbReference>
<keyword evidence="5" id="KW-0539">Nucleus</keyword>
<feature type="compositionally biased region" description="Basic and acidic residues" evidence="6">
    <location>
        <begin position="196"/>
        <end position="207"/>
    </location>
</feature>